<proteinExistence type="predicted"/>
<protein>
    <submittedName>
        <fullName evidence="2">Uncharacterized protein</fullName>
    </submittedName>
</protein>
<organism evidence="2 3">
    <name type="scientific">Penicillium oxalicum (strain 114-2 / CGMCC 5302)</name>
    <name type="common">Penicillium decumbens</name>
    <dbReference type="NCBI Taxonomy" id="933388"/>
    <lineage>
        <taxon>Eukaryota</taxon>
        <taxon>Fungi</taxon>
        <taxon>Dikarya</taxon>
        <taxon>Ascomycota</taxon>
        <taxon>Pezizomycotina</taxon>
        <taxon>Eurotiomycetes</taxon>
        <taxon>Eurotiomycetidae</taxon>
        <taxon>Eurotiales</taxon>
        <taxon>Aspergillaceae</taxon>
        <taxon>Penicillium</taxon>
    </lineage>
</organism>
<dbReference type="Proteomes" id="UP000019376">
    <property type="component" value="Unassembled WGS sequence"/>
</dbReference>
<feature type="compositionally biased region" description="Basic residues" evidence="1">
    <location>
        <begin position="173"/>
        <end position="187"/>
    </location>
</feature>
<reference evidence="2 3" key="1">
    <citation type="journal article" date="2013" name="PLoS ONE">
        <title>Genomic and secretomic analyses reveal unique features of the lignocellulolytic enzyme system of Penicillium decumbens.</title>
        <authorList>
            <person name="Liu G."/>
            <person name="Zhang L."/>
            <person name="Wei X."/>
            <person name="Zou G."/>
            <person name="Qin Y."/>
            <person name="Ma L."/>
            <person name="Li J."/>
            <person name="Zheng H."/>
            <person name="Wang S."/>
            <person name="Wang C."/>
            <person name="Xun L."/>
            <person name="Zhao G.-P."/>
            <person name="Zhou Z."/>
            <person name="Qu Y."/>
        </authorList>
    </citation>
    <scope>NUCLEOTIDE SEQUENCE [LARGE SCALE GENOMIC DNA]</scope>
    <source>
        <strain evidence="3">114-2 / CGMCC 5302</strain>
    </source>
</reference>
<dbReference type="OrthoDB" id="3786931at2759"/>
<accession>S7Z4T6</accession>
<dbReference type="eggNOG" id="ENOG502T1M3">
    <property type="taxonomic scope" value="Eukaryota"/>
</dbReference>
<evidence type="ECO:0000256" key="1">
    <source>
        <dbReference type="SAM" id="MobiDB-lite"/>
    </source>
</evidence>
<feature type="compositionally biased region" description="Polar residues" evidence="1">
    <location>
        <begin position="188"/>
        <end position="199"/>
    </location>
</feature>
<name>S7Z4T6_PENO1</name>
<sequence>MRPFGELCGQHSFLNHELVDGIFRLIKREVTSHFRQLDAYPKLIEPVETAILHRLRALRGLWTEPRANGITPPDAWPYQPNQCAACVLACIAVNKDVLCNLRVVIQSRTRTRRHQRPRKLALFVDHCINRFSPNEAEDVRHTADQLALGMKRARKACVKAYLSDRQIDPSSPSRRKRHQRRHSKRKGGSSQTRTRVGDN</sequence>
<dbReference type="EMBL" id="KB644408">
    <property type="protein sequence ID" value="EPS25124.1"/>
    <property type="molecule type" value="Genomic_DNA"/>
</dbReference>
<evidence type="ECO:0000313" key="2">
    <source>
        <dbReference type="EMBL" id="EPS25124.1"/>
    </source>
</evidence>
<evidence type="ECO:0000313" key="3">
    <source>
        <dbReference type="Proteomes" id="UP000019376"/>
    </source>
</evidence>
<gene>
    <name evidence="2" type="ORF">PDE_00055</name>
</gene>
<feature type="region of interest" description="Disordered" evidence="1">
    <location>
        <begin position="164"/>
        <end position="199"/>
    </location>
</feature>
<dbReference type="AlphaFoldDB" id="S7Z4T6"/>
<keyword evidence="3" id="KW-1185">Reference proteome</keyword>
<dbReference type="PhylomeDB" id="S7Z4T6"/>
<dbReference type="STRING" id="933388.S7Z4T6"/>
<dbReference type="HOGENOM" id="CLU_1372616_0_0_1"/>